<dbReference type="PANTHER" id="PTHR30509:SF9">
    <property type="entry name" value="MULTIDRUG RESISTANCE PROTEIN MDTO"/>
    <property type="match status" value="1"/>
</dbReference>
<dbReference type="EMBL" id="JACHFM010000003">
    <property type="protein sequence ID" value="MBB5222996.1"/>
    <property type="molecule type" value="Genomic_DNA"/>
</dbReference>
<evidence type="ECO:0000313" key="8">
    <source>
        <dbReference type="EMBL" id="MBB5222996.1"/>
    </source>
</evidence>
<feature type="transmembrane region" description="Helical" evidence="7">
    <location>
        <begin position="20"/>
        <end position="40"/>
    </location>
</feature>
<dbReference type="InterPro" id="IPR006726">
    <property type="entry name" value="PHBA_efflux_AaeB/fusaric-R"/>
</dbReference>
<dbReference type="GO" id="GO:0022857">
    <property type="term" value="F:transmembrane transporter activity"/>
    <property type="evidence" value="ECO:0007669"/>
    <property type="project" value="InterPro"/>
</dbReference>
<gene>
    <name evidence="8" type="ORF">HNP73_002943</name>
</gene>
<sequence>MTATPASRVAARLGLDRDRLGYGLRTAAAASLALIVAWLLGLQHPQWAGMTVWAASQPVRAHLIEKSLFRACGTIVGAIYGVLLAALAAHWGGPAVLVIGVALWLGLCAAAGNLLRGFASYGALLAGYSAAMVALLDSGNPDAVTGLGIDRTATVLVGVGVALIVGLALTPQVAEADLPRRLRLASADLIRAVALRLRSPDTPTDPTAVGRVLRDLARLDDEIDGEGAGSLAARREARHRRQTVMAQVSAIIWLRTSSSVAADPDLADTLDAIAASFAANDPVPERRVALARAARRTSGELRRVLTGLGSALPRTASEPAPDRRPEPLLLHRDWIAAREAGVRSAGTLLLIGLVWILTGWSAGPLMMLGAAIMTSVFSTMDAPLAILPKVAVGQVMGVAAALACRWLVWPHMGSELGLVLSLLPFILAGGILTGHRNLQVQSFDCNMVMLLLLQPLWPLPGSPEQSIVSGLAVISGPLIAMLAFRYVHPPSAARRHDALVRTLVGEVETMASRPGARVRAVIWRARLHHRLLRLVRWSERAGLDTDEAAAGGIALLRLGQAVIGLEARLAEPDLSLSARHDIILALARSSRVGAEPERAADALELVANLGGRRARLFLSAAEAVRGAAGFLATTRAGAA</sequence>
<protein>
    <submittedName>
        <fullName evidence="8">Putative membrane protein YccC</fullName>
    </submittedName>
</protein>
<feature type="transmembrane region" description="Helical" evidence="7">
    <location>
        <begin position="384"/>
        <end position="404"/>
    </location>
</feature>
<name>A0A840ST46_9RHOB</name>
<evidence type="ECO:0000256" key="4">
    <source>
        <dbReference type="ARBA" id="ARBA00022692"/>
    </source>
</evidence>
<reference evidence="8 9" key="1">
    <citation type="submission" date="2020-08" db="EMBL/GenBank/DDBJ databases">
        <title>Genomic Encyclopedia of Type Strains, Phase IV (KMG-IV): sequencing the most valuable type-strain genomes for metagenomic binning, comparative biology and taxonomic classification.</title>
        <authorList>
            <person name="Goeker M."/>
        </authorList>
    </citation>
    <scope>NUCLEOTIDE SEQUENCE [LARGE SCALE GENOMIC DNA]</scope>
    <source>
        <strain evidence="8 9">DSM 101730</strain>
    </source>
</reference>
<dbReference type="Proteomes" id="UP000549457">
    <property type="component" value="Unassembled WGS sequence"/>
</dbReference>
<dbReference type="PANTHER" id="PTHR30509">
    <property type="entry name" value="P-HYDROXYBENZOIC ACID EFFLUX PUMP SUBUNIT-RELATED"/>
    <property type="match status" value="1"/>
</dbReference>
<evidence type="ECO:0000256" key="7">
    <source>
        <dbReference type="SAM" id="Phobius"/>
    </source>
</evidence>
<feature type="transmembrane region" description="Helical" evidence="7">
    <location>
        <begin position="416"/>
        <end position="434"/>
    </location>
</feature>
<comment type="caution">
    <text evidence="8">The sequence shown here is derived from an EMBL/GenBank/DDBJ whole genome shotgun (WGS) entry which is preliminary data.</text>
</comment>
<feature type="transmembrane region" description="Helical" evidence="7">
    <location>
        <begin position="95"/>
        <end position="111"/>
    </location>
</feature>
<dbReference type="AlphaFoldDB" id="A0A840ST46"/>
<keyword evidence="6 7" id="KW-0472">Membrane</keyword>
<evidence type="ECO:0000313" key="9">
    <source>
        <dbReference type="Proteomes" id="UP000549457"/>
    </source>
</evidence>
<evidence type="ECO:0000256" key="3">
    <source>
        <dbReference type="ARBA" id="ARBA00022475"/>
    </source>
</evidence>
<feature type="transmembrane region" description="Helical" evidence="7">
    <location>
        <begin position="118"/>
        <end position="136"/>
    </location>
</feature>
<keyword evidence="5 7" id="KW-1133">Transmembrane helix</keyword>
<feature type="transmembrane region" description="Helical" evidence="7">
    <location>
        <begin position="348"/>
        <end position="372"/>
    </location>
</feature>
<evidence type="ECO:0000256" key="6">
    <source>
        <dbReference type="ARBA" id="ARBA00023136"/>
    </source>
</evidence>
<feature type="transmembrane region" description="Helical" evidence="7">
    <location>
        <begin position="156"/>
        <end position="174"/>
    </location>
</feature>
<evidence type="ECO:0000256" key="1">
    <source>
        <dbReference type="ARBA" id="ARBA00004651"/>
    </source>
</evidence>
<feature type="transmembrane region" description="Helical" evidence="7">
    <location>
        <begin position="68"/>
        <end position="89"/>
    </location>
</feature>
<organism evidence="8 9">
    <name type="scientific">Amaricoccus macauensis</name>
    <dbReference type="NCBI Taxonomy" id="57001"/>
    <lineage>
        <taxon>Bacteria</taxon>
        <taxon>Pseudomonadati</taxon>
        <taxon>Pseudomonadota</taxon>
        <taxon>Alphaproteobacteria</taxon>
        <taxon>Rhodobacterales</taxon>
        <taxon>Paracoccaceae</taxon>
        <taxon>Amaricoccus</taxon>
    </lineage>
</organism>
<evidence type="ECO:0000256" key="5">
    <source>
        <dbReference type="ARBA" id="ARBA00022989"/>
    </source>
</evidence>
<dbReference type="GO" id="GO:0005886">
    <property type="term" value="C:plasma membrane"/>
    <property type="evidence" value="ECO:0007669"/>
    <property type="project" value="UniProtKB-SubCell"/>
</dbReference>
<keyword evidence="9" id="KW-1185">Reference proteome</keyword>
<evidence type="ECO:0000256" key="2">
    <source>
        <dbReference type="ARBA" id="ARBA00022448"/>
    </source>
</evidence>
<comment type="subcellular location">
    <subcellularLocation>
        <location evidence="1">Cell membrane</location>
        <topology evidence="1">Multi-pass membrane protein</topology>
    </subcellularLocation>
</comment>
<accession>A0A840ST46</accession>
<keyword evidence="2" id="KW-0813">Transport</keyword>
<keyword evidence="3" id="KW-1003">Cell membrane</keyword>
<keyword evidence="4 7" id="KW-0812">Transmembrane</keyword>
<feature type="transmembrane region" description="Helical" evidence="7">
    <location>
        <begin position="467"/>
        <end position="487"/>
    </location>
</feature>
<dbReference type="Pfam" id="PF04632">
    <property type="entry name" value="FUSC"/>
    <property type="match status" value="1"/>
</dbReference>
<dbReference type="RefSeq" id="WP_184151104.1">
    <property type="nucleotide sequence ID" value="NZ_JACHFM010000003.1"/>
</dbReference>
<proteinExistence type="predicted"/>